<dbReference type="EMBL" id="BMTF01000009">
    <property type="protein sequence ID" value="GGV85566.1"/>
    <property type="molecule type" value="Genomic_DNA"/>
</dbReference>
<evidence type="ECO:0008006" key="3">
    <source>
        <dbReference type="Google" id="ProtNLM"/>
    </source>
</evidence>
<comment type="caution">
    <text evidence="1">The sequence shown here is derived from an EMBL/GenBank/DDBJ whole genome shotgun (WGS) entry which is preliminary data.</text>
</comment>
<reference evidence="2" key="1">
    <citation type="journal article" date="2019" name="Int. J. Syst. Evol. Microbiol.">
        <title>The Global Catalogue of Microorganisms (GCM) 10K type strain sequencing project: providing services to taxonomists for standard genome sequencing and annotation.</title>
        <authorList>
            <consortium name="The Broad Institute Genomics Platform"/>
            <consortium name="The Broad Institute Genome Sequencing Center for Infectious Disease"/>
            <person name="Wu L."/>
            <person name="Ma J."/>
        </authorList>
    </citation>
    <scope>NUCLEOTIDE SEQUENCE [LARGE SCALE GENOMIC DNA]</scope>
    <source>
        <strain evidence="2">JCM 4376</strain>
    </source>
</reference>
<proteinExistence type="predicted"/>
<evidence type="ECO:0000313" key="2">
    <source>
        <dbReference type="Proteomes" id="UP000660675"/>
    </source>
</evidence>
<organism evidence="1 2">
    <name type="scientific">Streptomyces gelaticus</name>
    <dbReference type="NCBI Taxonomy" id="285446"/>
    <lineage>
        <taxon>Bacteria</taxon>
        <taxon>Bacillati</taxon>
        <taxon>Actinomycetota</taxon>
        <taxon>Actinomycetes</taxon>
        <taxon>Kitasatosporales</taxon>
        <taxon>Streptomycetaceae</taxon>
        <taxon>Streptomyces</taxon>
    </lineage>
</organism>
<sequence length="72" mass="8163">MHGDRELTTFQLEFLSRRAHRYRACGDPARRIRADGLRAHVLSNAHDTLPRETRLLSVSTVARKSFARSACG</sequence>
<gene>
    <name evidence="1" type="ORF">GCM10015535_32350</name>
</gene>
<dbReference type="Proteomes" id="UP000660675">
    <property type="component" value="Unassembled WGS sequence"/>
</dbReference>
<keyword evidence="2" id="KW-1185">Reference proteome</keyword>
<accession>A0ABQ2VZQ3</accession>
<protein>
    <recommendedName>
        <fullName evidence="3">Transposase</fullName>
    </recommendedName>
</protein>
<evidence type="ECO:0000313" key="1">
    <source>
        <dbReference type="EMBL" id="GGV85566.1"/>
    </source>
</evidence>
<name>A0ABQ2VZQ3_9ACTN</name>